<name>A0AAD6XDP8_9AGAR</name>
<dbReference type="InterPro" id="IPR050122">
    <property type="entry name" value="RTK"/>
</dbReference>
<keyword evidence="2" id="KW-0808">Transferase</keyword>
<comment type="caution">
    <text evidence="2">The sequence shown here is derived from an EMBL/GenBank/DDBJ whole genome shotgun (WGS) entry which is preliminary data.</text>
</comment>
<dbReference type="InterPro" id="IPR000719">
    <property type="entry name" value="Prot_kinase_dom"/>
</dbReference>
<dbReference type="PANTHER" id="PTHR24416:SF611">
    <property type="entry name" value="TYROSINE-PROTEIN KINASE TRANSMEMBRANE RECEPTOR ROR"/>
    <property type="match status" value="1"/>
</dbReference>
<dbReference type="PANTHER" id="PTHR24416">
    <property type="entry name" value="TYROSINE-PROTEIN KINASE RECEPTOR"/>
    <property type="match status" value="1"/>
</dbReference>
<keyword evidence="3" id="KW-1185">Reference proteome</keyword>
<proteinExistence type="predicted"/>
<dbReference type="GO" id="GO:0004714">
    <property type="term" value="F:transmembrane receptor protein tyrosine kinase activity"/>
    <property type="evidence" value="ECO:0007669"/>
    <property type="project" value="TreeGrafter"/>
</dbReference>
<dbReference type="GO" id="GO:0043235">
    <property type="term" value="C:receptor complex"/>
    <property type="evidence" value="ECO:0007669"/>
    <property type="project" value="TreeGrafter"/>
</dbReference>
<keyword evidence="2" id="KW-0418">Kinase</keyword>
<sequence>MLENVSRLIVLPLERVLRKHGLTTLIIHRVGTEQAPDVYAILSALKESHGLNIVVMCEPGVRPERHGFSSEKLQTLYVSDDGSIMYSGRTPSEPALYKNLFRILLKGVWQRPESPDPASLSIWRVMWERSLPFDFNTESATTAGICSALHHAWDYSRWMLKTLSTLESATYLKIQRALQRDNMDVCHALRLLFSVGSYKHDIRRIPPDHAINLLNLVNSIVDSRPPNNSELWLDRGFLGHAQHLLQLLANLLGILPEALHVPDVVLLAERPVKSGGFADIFHGQYTNQAGEKVEVALKVLRIFSSQADSERRIFQEKFAKEALSWSHLNHDNIVPFIGVNSTFPGQTMAMVSLWMAQGSILTYMADRSLSSRSAFSLIHDVIQGVSYLHAMNIVHGDLCGRNILINQDGRACLSDFGLAGFIEVQTSIKTSIRSGSGKWMAPELLLPEVYRPNHPFQRTVESDVWAFACVVCEIWTEGTIPFVDKSEGAIIMEWFNPATEQGTQQLSPYTWPQTKSGQAMPQHLWELVQSCWRRNPILRPTVQVISQEISAMAPPRIRDAAGPTTLVQPSNLRITDHNHAYVRLGPLPGDDGPPGTQFDPLLSKLLDSLEQRDVIVAPLFVSRHDAHHLDLCFASAVEANSFTMTWMGRRVSPYENTVAEIL</sequence>
<feature type="domain" description="Protein kinase" evidence="1">
    <location>
        <begin position="266"/>
        <end position="557"/>
    </location>
</feature>
<dbReference type="PROSITE" id="PS00109">
    <property type="entry name" value="PROTEIN_KINASE_TYR"/>
    <property type="match status" value="1"/>
</dbReference>
<dbReference type="AlphaFoldDB" id="A0AAD6XDP8"/>
<dbReference type="SUPFAM" id="SSF56112">
    <property type="entry name" value="Protein kinase-like (PK-like)"/>
    <property type="match status" value="1"/>
</dbReference>
<dbReference type="GO" id="GO:0005524">
    <property type="term" value="F:ATP binding"/>
    <property type="evidence" value="ECO:0007669"/>
    <property type="project" value="InterPro"/>
</dbReference>
<dbReference type="Proteomes" id="UP001218188">
    <property type="component" value="Unassembled WGS sequence"/>
</dbReference>
<dbReference type="InterPro" id="IPR008266">
    <property type="entry name" value="Tyr_kinase_AS"/>
</dbReference>
<accession>A0AAD6XDP8</accession>
<dbReference type="Gene3D" id="1.10.510.10">
    <property type="entry name" value="Transferase(Phosphotransferase) domain 1"/>
    <property type="match status" value="1"/>
</dbReference>
<gene>
    <name evidence="2" type="ORF">C8F04DRAFT_1063639</name>
</gene>
<dbReference type="Pfam" id="PF07714">
    <property type="entry name" value="PK_Tyr_Ser-Thr"/>
    <property type="match status" value="1"/>
</dbReference>
<reference evidence="2" key="1">
    <citation type="submission" date="2023-03" db="EMBL/GenBank/DDBJ databases">
        <title>Massive genome expansion in bonnet fungi (Mycena s.s.) driven by repeated elements and novel gene families across ecological guilds.</title>
        <authorList>
            <consortium name="Lawrence Berkeley National Laboratory"/>
            <person name="Harder C.B."/>
            <person name="Miyauchi S."/>
            <person name="Viragh M."/>
            <person name="Kuo A."/>
            <person name="Thoen E."/>
            <person name="Andreopoulos B."/>
            <person name="Lu D."/>
            <person name="Skrede I."/>
            <person name="Drula E."/>
            <person name="Henrissat B."/>
            <person name="Morin E."/>
            <person name="Kohler A."/>
            <person name="Barry K."/>
            <person name="LaButti K."/>
            <person name="Morin E."/>
            <person name="Salamov A."/>
            <person name="Lipzen A."/>
            <person name="Mereny Z."/>
            <person name="Hegedus B."/>
            <person name="Baldrian P."/>
            <person name="Stursova M."/>
            <person name="Weitz H."/>
            <person name="Taylor A."/>
            <person name="Grigoriev I.V."/>
            <person name="Nagy L.G."/>
            <person name="Martin F."/>
            <person name="Kauserud H."/>
        </authorList>
    </citation>
    <scope>NUCLEOTIDE SEQUENCE</scope>
    <source>
        <strain evidence="2">CBHHK200</strain>
    </source>
</reference>
<dbReference type="PRINTS" id="PR00109">
    <property type="entry name" value="TYRKINASE"/>
</dbReference>
<protein>
    <submittedName>
        <fullName evidence="2">Kinase-like domain-containing protein</fullName>
    </submittedName>
</protein>
<evidence type="ECO:0000313" key="3">
    <source>
        <dbReference type="Proteomes" id="UP001218188"/>
    </source>
</evidence>
<dbReference type="EMBL" id="JARJCM010000003">
    <property type="protein sequence ID" value="KAJ7046192.1"/>
    <property type="molecule type" value="Genomic_DNA"/>
</dbReference>
<evidence type="ECO:0000313" key="2">
    <source>
        <dbReference type="EMBL" id="KAJ7046192.1"/>
    </source>
</evidence>
<dbReference type="InterPro" id="IPR011009">
    <property type="entry name" value="Kinase-like_dom_sf"/>
</dbReference>
<dbReference type="GO" id="GO:0005886">
    <property type="term" value="C:plasma membrane"/>
    <property type="evidence" value="ECO:0007669"/>
    <property type="project" value="TreeGrafter"/>
</dbReference>
<dbReference type="PROSITE" id="PS50011">
    <property type="entry name" value="PROTEIN_KINASE_DOM"/>
    <property type="match status" value="1"/>
</dbReference>
<evidence type="ECO:0000259" key="1">
    <source>
        <dbReference type="PROSITE" id="PS50011"/>
    </source>
</evidence>
<dbReference type="InterPro" id="IPR001245">
    <property type="entry name" value="Ser-Thr/Tyr_kinase_cat_dom"/>
</dbReference>
<dbReference type="GO" id="GO:0007169">
    <property type="term" value="P:cell surface receptor protein tyrosine kinase signaling pathway"/>
    <property type="evidence" value="ECO:0007669"/>
    <property type="project" value="TreeGrafter"/>
</dbReference>
<organism evidence="2 3">
    <name type="scientific">Mycena alexandri</name>
    <dbReference type="NCBI Taxonomy" id="1745969"/>
    <lineage>
        <taxon>Eukaryota</taxon>
        <taxon>Fungi</taxon>
        <taxon>Dikarya</taxon>
        <taxon>Basidiomycota</taxon>
        <taxon>Agaricomycotina</taxon>
        <taxon>Agaricomycetes</taxon>
        <taxon>Agaricomycetidae</taxon>
        <taxon>Agaricales</taxon>
        <taxon>Marasmiineae</taxon>
        <taxon>Mycenaceae</taxon>
        <taxon>Mycena</taxon>
    </lineage>
</organism>